<dbReference type="AlphaFoldDB" id="A0A9X8YYK1"/>
<protein>
    <submittedName>
        <fullName evidence="2">UDP-glucose--lipooligosaccharide glucosyltransferase</fullName>
    </submittedName>
</protein>
<feature type="domain" description="Glycosyl transferase family 25" evidence="1">
    <location>
        <begin position="10"/>
        <end position="190"/>
    </location>
</feature>
<evidence type="ECO:0000259" key="1">
    <source>
        <dbReference type="Pfam" id="PF01755"/>
    </source>
</evidence>
<reference evidence="2 3" key="1">
    <citation type="submission" date="2016-10" db="EMBL/GenBank/DDBJ databases">
        <title>Rodentibacter gen. nov. and new species.</title>
        <authorList>
            <person name="Christensen H."/>
        </authorList>
    </citation>
    <scope>NUCLEOTIDE SEQUENCE [LARGE SCALE GENOMIC DNA]</scope>
    <source>
        <strain evidence="2 3">199137021</strain>
    </source>
</reference>
<gene>
    <name evidence="2" type="ORF">BKG90_09130</name>
</gene>
<proteinExistence type="predicted"/>
<sequence length="252" mass="29909">MFASNNSKVPIYIINLEKSKDRKAYMQAQFDSLFEHNSKQEIYFFKGINGKENPNHPLFQRYNDKKRLNVKGYSLTFSQLGCYASHYSMWEKCVELNRPIIILEDDAKFKENFLDVLAFINSDKNIFEFFWLQPDRLKNKRKLVADFGDFSIQQFSKGFIGTTGYYLTPKAAKKFLVQSKEWYLTVDVTMDRFFENKVPPYAIVPFCLETDYEIESTIFEKQKKVKSFKIIIARELFNIKTIIKRLIYNILN</sequence>
<dbReference type="CDD" id="cd06532">
    <property type="entry name" value="Glyco_transf_25"/>
    <property type="match status" value="1"/>
</dbReference>
<name>A0A9X8YYK1_9PAST</name>
<dbReference type="Proteomes" id="UP000188998">
    <property type="component" value="Unassembled WGS sequence"/>
</dbReference>
<dbReference type="Pfam" id="PF01755">
    <property type="entry name" value="Glyco_transf_25"/>
    <property type="match status" value="1"/>
</dbReference>
<keyword evidence="3" id="KW-1185">Reference proteome</keyword>
<accession>A0A9X8YYK1</accession>
<dbReference type="InterPro" id="IPR002654">
    <property type="entry name" value="Glyco_trans_25"/>
</dbReference>
<comment type="caution">
    <text evidence="2">The sequence shown here is derived from an EMBL/GenBank/DDBJ whole genome shotgun (WGS) entry which is preliminary data.</text>
</comment>
<organism evidence="2 3">
    <name type="scientific">Rodentibacter caecimuris</name>
    <dbReference type="NCBI Taxonomy" id="1796644"/>
    <lineage>
        <taxon>Bacteria</taxon>
        <taxon>Pseudomonadati</taxon>
        <taxon>Pseudomonadota</taxon>
        <taxon>Gammaproteobacteria</taxon>
        <taxon>Pasteurellales</taxon>
        <taxon>Pasteurellaceae</taxon>
        <taxon>Rodentibacter</taxon>
    </lineage>
</organism>
<dbReference type="EMBL" id="MLAB01000048">
    <property type="protein sequence ID" value="OOF70890.1"/>
    <property type="molecule type" value="Genomic_DNA"/>
</dbReference>
<evidence type="ECO:0000313" key="2">
    <source>
        <dbReference type="EMBL" id="OOF70890.1"/>
    </source>
</evidence>
<dbReference type="RefSeq" id="WP_059367887.1">
    <property type="nucleotide sequence ID" value="NZ_BBXJ01000001.1"/>
</dbReference>
<evidence type="ECO:0000313" key="3">
    <source>
        <dbReference type="Proteomes" id="UP000188998"/>
    </source>
</evidence>